<dbReference type="AlphaFoldDB" id="A0A1X0F9P3"/>
<protein>
    <submittedName>
        <fullName evidence="2">Membrane protein</fullName>
    </submittedName>
</protein>
<dbReference type="EMBL" id="MVHW01000045">
    <property type="protein sequence ID" value="ORA98493.1"/>
    <property type="molecule type" value="Genomic_DNA"/>
</dbReference>
<feature type="transmembrane region" description="Helical" evidence="1">
    <location>
        <begin position="148"/>
        <end position="168"/>
    </location>
</feature>
<dbReference type="STRING" id="560555.BST30_25770"/>
<dbReference type="PANTHER" id="PTHR42305:SF1">
    <property type="entry name" value="MEMBRANE PROTEIN RV1733C-RELATED"/>
    <property type="match status" value="1"/>
</dbReference>
<dbReference type="Proteomes" id="UP000192760">
    <property type="component" value="Unassembled WGS sequence"/>
</dbReference>
<evidence type="ECO:0000313" key="3">
    <source>
        <dbReference type="EMBL" id="ORA98493.1"/>
    </source>
</evidence>
<reference evidence="2 5" key="2">
    <citation type="journal article" date="2019" name="Emerg. Microbes Infect.">
        <title>Comprehensive subspecies identification of 175 nontuberculous mycobacteria species based on 7547 genomic profiles.</title>
        <authorList>
            <person name="Matsumoto Y."/>
            <person name="Kinjo T."/>
            <person name="Motooka D."/>
            <person name="Nabeya D."/>
            <person name="Jung N."/>
            <person name="Uechi K."/>
            <person name="Horii T."/>
            <person name="Iida T."/>
            <person name="Fujita J."/>
            <person name="Nakamura S."/>
        </authorList>
    </citation>
    <scope>NUCLEOTIDE SEQUENCE [LARGE SCALE GENOMIC DNA]</scope>
    <source>
        <strain evidence="2 5">JCM 18113</strain>
    </source>
</reference>
<keyword evidence="5" id="KW-1185">Reference proteome</keyword>
<gene>
    <name evidence="3" type="ORF">BST30_25770</name>
    <name evidence="2" type="ORF">MMAN_26920</name>
</gene>
<accession>A0A1X0F9P3</accession>
<reference evidence="3 4" key="1">
    <citation type="submission" date="2017-02" db="EMBL/GenBank/DDBJ databases">
        <title>The new phylogeny of genus Mycobacterium.</title>
        <authorList>
            <person name="Tortoli E."/>
            <person name="Trovato A."/>
            <person name="Cirillo D.M."/>
        </authorList>
    </citation>
    <scope>NUCLEOTIDE SEQUENCE [LARGE SCALE GENOMIC DNA]</scope>
    <source>
        <strain evidence="3 4">DSM 45255</strain>
    </source>
</reference>
<dbReference type="Proteomes" id="UP000465812">
    <property type="component" value="Chromosome"/>
</dbReference>
<dbReference type="PANTHER" id="PTHR42305">
    <property type="entry name" value="MEMBRANE PROTEIN RV1733C-RELATED"/>
    <property type="match status" value="1"/>
</dbReference>
<keyword evidence="1" id="KW-0812">Transmembrane</keyword>
<sequence length="222" mass="23654">MEPFTLRLPWGPMLRLFSRNPLVRKVDRVEAVLMLGAVVVALLAAPFGAAAVGTAVHDVRGHLYAEQAQTRHAVLATLTDLHAAGAESAPPHGVINTPARPVLGRTAHGGAVDTAPTVQIGDRVGIWVDDDVQQVDEPAALSRAANEAVAAALVTWVIVVVAAAGLLASGRVILNCVRNTGWQHDIDNLLCRGGQTNIQPWRPRVAYMVHRRARGLRGRGAR</sequence>
<proteinExistence type="predicted"/>
<dbReference type="RefSeq" id="WP_179970125.1">
    <property type="nucleotide sequence ID" value="NZ_AP022590.1"/>
</dbReference>
<evidence type="ECO:0000313" key="5">
    <source>
        <dbReference type="Proteomes" id="UP000465812"/>
    </source>
</evidence>
<organism evidence="3 4">
    <name type="scientific">Mycobacterium mantenii</name>
    <dbReference type="NCBI Taxonomy" id="560555"/>
    <lineage>
        <taxon>Bacteria</taxon>
        <taxon>Bacillati</taxon>
        <taxon>Actinomycetota</taxon>
        <taxon>Actinomycetes</taxon>
        <taxon>Mycobacteriales</taxon>
        <taxon>Mycobacteriaceae</taxon>
        <taxon>Mycobacterium</taxon>
        <taxon>Mycobacterium avium complex (MAC)</taxon>
    </lineage>
</organism>
<name>A0A1X0F9P3_MYCNT</name>
<keyword evidence="1" id="KW-1133">Transmembrane helix</keyword>
<reference evidence="2" key="3">
    <citation type="submission" date="2020-02" db="EMBL/GenBank/DDBJ databases">
        <authorList>
            <person name="Matsumoto Y."/>
            <person name="Motooka D."/>
            <person name="Nakamura S."/>
        </authorList>
    </citation>
    <scope>NUCLEOTIDE SEQUENCE</scope>
    <source>
        <strain evidence="2">JCM 18113</strain>
    </source>
</reference>
<dbReference type="EMBL" id="AP022590">
    <property type="protein sequence ID" value="BBY38558.1"/>
    <property type="molecule type" value="Genomic_DNA"/>
</dbReference>
<evidence type="ECO:0000313" key="2">
    <source>
        <dbReference type="EMBL" id="BBY38558.1"/>
    </source>
</evidence>
<dbReference type="InterPro" id="IPR039708">
    <property type="entry name" value="MT1774/Rv1733c-like"/>
</dbReference>
<evidence type="ECO:0000256" key="1">
    <source>
        <dbReference type="SAM" id="Phobius"/>
    </source>
</evidence>
<evidence type="ECO:0000313" key="4">
    <source>
        <dbReference type="Proteomes" id="UP000192760"/>
    </source>
</evidence>
<keyword evidence="1" id="KW-0472">Membrane</keyword>